<dbReference type="EMBL" id="GBXM01008433">
    <property type="protein sequence ID" value="JAI00145.1"/>
    <property type="molecule type" value="Transcribed_RNA"/>
</dbReference>
<organism evidence="2">
    <name type="scientific">Anguilla anguilla</name>
    <name type="common">European freshwater eel</name>
    <name type="synonym">Muraena anguilla</name>
    <dbReference type="NCBI Taxonomy" id="7936"/>
    <lineage>
        <taxon>Eukaryota</taxon>
        <taxon>Metazoa</taxon>
        <taxon>Chordata</taxon>
        <taxon>Craniata</taxon>
        <taxon>Vertebrata</taxon>
        <taxon>Euteleostomi</taxon>
        <taxon>Actinopterygii</taxon>
        <taxon>Neopterygii</taxon>
        <taxon>Teleostei</taxon>
        <taxon>Anguilliformes</taxon>
        <taxon>Anguillidae</taxon>
        <taxon>Anguilla</taxon>
    </lineage>
</organism>
<dbReference type="AlphaFoldDB" id="A0A0E9XBW2"/>
<evidence type="ECO:0008006" key="3">
    <source>
        <dbReference type="Google" id="ProtNLM"/>
    </source>
</evidence>
<sequence>MRRFKAGLNCRLILSLSLCLSLSVSVSLALRSSPPLLPSLRERERIGEEGERRIVFFIFGKSLLSSSLPGS</sequence>
<keyword evidence="1" id="KW-0732">Signal</keyword>
<feature type="chain" id="PRO_5002434947" description="Secreted protein" evidence="1">
    <location>
        <begin position="30"/>
        <end position="71"/>
    </location>
</feature>
<accession>A0A0E9XBW2</accession>
<feature type="signal peptide" evidence="1">
    <location>
        <begin position="1"/>
        <end position="29"/>
    </location>
</feature>
<evidence type="ECO:0000256" key="1">
    <source>
        <dbReference type="SAM" id="SignalP"/>
    </source>
</evidence>
<evidence type="ECO:0000313" key="2">
    <source>
        <dbReference type="EMBL" id="JAI00145.1"/>
    </source>
</evidence>
<protein>
    <recommendedName>
        <fullName evidence="3">Secreted protein</fullName>
    </recommendedName>
</protein>
<reference evidence="2" key="1">
    <citation type="submission" date="2014-11" db="EMBL/GenBank/DDBJ databases">
        <authorList>
            <person name="Amaro Gonzalez C."/>
        </authorList>
    </citation>
    <scope>NUCLEOTIDE SEQUENCE</scope>
</reference>
<reference evidence="2" key="2">
    <citation type="journal article" date="2015" name="Fish Shellfish Immunol.">
        <title>Early steps in the European eel (Anguilla anguilla)-Vibrio vulnificus interaction in the gills: Role of the RtxA13 toxin.</title>
        <authorList>
            <person name="Callol A."/>
            <person name="Pajuelo D."/>
            <person name="Ebbesson L."/>
            <person name="Teles M."/>
            <person name="MacKenzie S."/>
            <person name="Amaro C."/>
        </authorList>
    </citation>
    <scope>NUCLEOTIDE SEQUENCE</scope>
</reference>
<name>A0A0E9XBW2_ANGAN</name>
<proteinExistence type="predicted"/>